<proteinExistence type="predicted"/>
<dbReference type="RefSeq" id="WP_066621762.1">
    <property type="nucleotide sequence ID" value="NZ_JBHSYQ010000004.1"/>
</dbReference>
<keyword evidence="2" id="KW-1185">Reference proteome</keyword>
<comment type="caution">
    <text evidence="1">The sequence shown here is derived from an EMBL/GenBank/DDBJ whole genome shotgun (WGS) entry which is preliminary data.</text>
</comment>
<sequence length="121" mass="13215">MNTKVLLLIGIVLVLFAATNPSIETHKAEVKQMLTQKMNLEEIATETAESEDTFEQVGNAIGTTLGLAFVDKMIDNAISTDSYVLFSLTKATWEGKEKVIGYGLLGNVFIFDEVKNADLGQ</sequence>
<reference evidence="2" key="1">
    <citation type="journal article" date="2019" name="Int. J. Syst. Evol. Microbiol.">
        <title>The Global Catalogue of Microorganisms (GCM) 10K type strain sequencing project: providing services to taxonomists for standard genome sequencing and annotation.</title>
        <authorList>
            <consortium name="The Broad Institute Genomics Platform"/>
            <consortium name="The Broad Institute Genome Sequencing Center for Infectious Disease"/>
            <person name="Wu L."/>
            <person name="Ma J."/>
        </authorList>
    </citation>
    <scope>NUCLEOTIDE SEQUENCE [LARGE SCALE GENOMIC DNA]</scope>
    <source>
        <strain evidence="2">CGMCC 4.7393</strain>
    </source>
</reference>
<accession>A0ABW2DN87</accession>
<dbReference type="EMBL" id="JBHSYQ010000004">
    <property type="protein sequence ID" value="MFC6998028.1"/>
    <property type="molecule type" value="Genomic_DNA"/>
</dbReference>
<evidence type="ECO:0000313" key="1">
    <source>
        <dbReference type="EMBL" id="MFC6998028.1"/>
    </source>
</evidence>
<gene>
    <name evidence="1" type="ORF">ACFQHR_10355</name>
</gene>
<protein>
    <submittedName>
        <fullName evidence="1">DUF4359 domain-containing protein</fullName>
    </submittedName>
</protein>
<dbReference type="Proteomes" id="UP001596405">
    <property type="component" value="Unassembled WGS sequence"/>
</dbReference>
<organism evidence="1 2">
    <name type="scientific">Rufibacter roseus</name>
    <dbReference type="NCBI Taxonomy" id="1567108"/>
    <lineage>
        <taxon>Bacteria</taxon>
        <taxon>Pseudomonadati</taxon>
        <taxon>Bacteroidota</taxon>
        <taxon>Cytophagia</taxon>
        <taxon>Cytophagales</taxon>
        <taxon>Hymenobacteraceae</taxon>
        <taxon>Rufibacter</taxon>
    </lineage>
</organism>
<name>A0ABW2DN87_9BACT</name>
<evidence type="ECO:0000313" key="2">
    <source>
        <dbReference type="Proteomes" id="UP001596405"/>
    </source>
</evidence>